<dbReference type="EMBL" id="HBUE01258666">
    <property type="protein sequence ID" value="CAG6557826.1"/>
    <property type="molecule type" value="Transcribed_RNA"/>
</dbReference>
<dbReference type="EMBL" id="HBUE01153624">
    <property type="protein sequence ID" value="CAG6506506.1"/>
    <property type="molecule type" value="Transcribed_RNA"/>
</dbReference>
<dbReference type="EMBL" id="HBUE01258670">
    <property type="protein sequence ID" value="CAG6557832.1"/>
    <property type="molecule type" value="Transcribed_RNA"/>
</dbReference>
<proteinExistence type="predicted"/>
<dbReference type="EMBL" id="HBUE01153625">
    <property type="protein sequence ID" value="CAG6506510.1"/>
    <property type="molecule type" value="Transcribed_RNA"/>
</dbReference>
<sequence length="137" mass="14774">MGPQKTHDARAGNFPLGAGQHRHLQSVDQGRHHNVHLRPDRARPGQHDHHRGWHQAAVQAHAQARRTDSEGHARPGSAAGCRSGNLLRDASELHHRGQTAVGTTDGQRHHRLHCGAGAAAGCPRRVASLGAHAQRQV</sequence>
<organism evidence="2">
    <name type="scientific">Culex pipiens</name>
    <name type="common">House mosquito</name>
    <dbReference type="NCBI Taxonomy" id="7175"/>
    <lineage>
        <taxon>Eukaryota</taxon>
        <taxon>Metazoa</taxon>
        <taxon>Ecdysozoa</taxon>
        <taxon>Arthropoda</taxon>
        <taxon>Hexapoda</taxon>
        <taxon>Insecta</taxon>
        <taxon>Pterygota</taxon>
        <taxon>Neoptera</taxon>
        <taxon>Endopterygota</taxon>
        <taxon>Diptera</taxon>
        <taxon>Nematocera</taxon>
        <taxon>Culicoidea</taxon>
        <taxon>Culicidae</taxon>
        <taxon>Culicinae</taxon>
        <taxon>Culicini</taxon>
        <taxon>Culex</taxon>
        <taxon>Culex</taxon>
    </lineage>
</organism>
<dbReference type="EMBL" id="HBUE01258664">
    <property type="protein sequence ID" value="CAG6557820.1"/>
    <property type="molecule type" value="Transcribed_RNA"/>
</dbReference>
<reference evidence="2" key="1">
    <citation type="submission" date="2021-05" db="EMBL/GenBank/DDBJ databases">
        <authorList>
            <person name="Alioto T."/>
            <person name="Alioto T."/>
            <person name="Gomez Garrido J."/>
        </authorList>
    </citation>
    <scope>NUCLEOTIDE SEQUENCE</scope>
</reference>
<dbReference type="AlphaFoldDB" id="A0A8D8D7F9"/>
<dbReference type="EMBL" id="HBUE01153629">
    <property type="protein sequence ID" value="CAG6506516.1"/>
    <property type="molecule type" value="Transcribed_RNA"/>
</dbReference>
<accession>A0A8D8D7F9</accession>
<feature type="compositionally biased region" description="Basic and acidic residues" evidence="1">
    <location>
        <begin position="37"/>
        <end position="47"/>
    </location>
</feature>
<feature type="region of interest" description="Disordered" evidence="1">
    <location>
        <begin position="29"/>
        <end position="109"/>
    </location>
</feature>
<protein>
    <submittedName>
        <fullName evidence="2">(northern house mosquito) hypothetical protein</fullName>
    </submittedName>
</protein>
<dbReference type="EMBL" id="HBUE01258665">
    <property type="protein sequence ID" value="CAG6557822.1"/>
    <property type="molecule type" value="Transcribed_RNA"/>
</dbReference>
<evidence type="ECO:0000256" key="1">
    <source>
        <dbReference type="SAM" id="MobiDB-lite"/>
    </source>
</evidence>
<name>A0A8D8D7F9_CULPI</name>
<evidence type="ECO:0000313" key="2">
    <source>
        <dbReference type="EMBL" id="CAG6506506.1"/>
    </source>
</evidence>
<dbReference type="EMBL" id="HBUE01153623">
    <property type="protein sequence ID" value="CAG6506504.1"/>
    <property type="molecule type" value="Transcribed_RNA"/>
</dbReference>